<gene>
    <name evidence="1" type="ORF">NCTC11819_00078</name>
</gene>
<organism evidence="1 2">
    <name type="scientific">Mobiluncus mulieris</name>
    <dbReference type="NCBI Taxonomy" id="2052"/>
    <lineage>
        <taxon>Bacteria</taxon>
        <taxon>Bacillati</taxon>
        <taxon>Actinomycetota</taxon>
        <taxon>Actinomycetes</taxon>
        <taxon>Actinomycetales</taxon>
        <taxon>Actinomycetaceae</taxon>
        <taxon>Mobiluncus</taxon>
    </lineage>
</organism>
<comment type="caution">
    <text evidence="1">The sequence shown here is derived from an EMBL/GenBank/DDBJ whole genome shotgun (WGS) entry which is preliminary data.</text>
</comment>
<proteinExistence type="predicted"/>
<dbReference type="AlphaFoldDB" id="A0A8G2HR62"/>
<protein>
    <submittedName>
        <fullName evidence="1">Uncharacterized protein</fullName>
    </submittedName>
</protein>
<name>A0A8G2HR62_9ACTO</name>
<accession>A0A8G2HR62</accession>
<sequence>MAILGKIVPVCLSIGSRQYRKLGVQPLTPNTGTSTVFFIWGYR</sequence>
<dbReference type="Proteomes" id="UP000255284">
    <property type="component" value="Unassembled WGS sequence"/>
</dbReference>
<evidence type="ECO:0000313" key="1">
    <source>
        <dbReference type="EMBL" id="STO15539.1"/>
    </source>
</evidence>
<evidence type="ECO:0000313" key="2">
    <source>
        <dbReference type="Proteomes" id="UP000255284"/>
    </source>
</evidence>
<dbReference type="EMBL" id="UGGQ01000006">
    <property type="protein sequence ID" value="STO15539.1"/>
    <property type="molecule type" value="Genomic_DNA"/>
</dbReference>
<reference evidence="1 2" key="1">
    <citation type="submission" date="2018-06" db="EMBL/GenBank/DDBJ databases">
        <authorList>
            <consortium name="Pathogen Informatics"/>
            <person name="Doyle S."/>
        </authorList>
    </citation>
    <scope>NUCLEOTIDE SEQUENCE [LARGE SCALE GENOMIC DNA]</scope>
    <source>
        <strain evidence="1 2">NCTC11819</strain>
    </source>
</reference>